<dbReference type="PROSITE" id="PS50829">
    <property type="entry name" value="GYF"/>
    <property type="match status" value="1"/>
</dbReference>
<feature type="region of interest" description="Disordered" evidence="1">
    <location>
        <begin position="1"/>
        <end position="143"/>
    </location>
</feature>
<proteinExistence type="predicted"/>
<dbReference type="Gene3D" id="3.30.1490.40">
    <property type="match status" value="1"/>
</dbReference>
<dbReference type="PANTHER" id="PTHR13138">
    <property type="entry name" value="PROTEIN LIN1"/>
    <property type="match status" value="1"/>
</dbReference>
<dbReference type="GO" id="GO:0005682">
    <property type="term" value="C:U5 snRNP"/>
    <property type="evidence" value="ECO:0007669"/>
    <property type="project" value="InterPro"/>
</dbReference>
<dbReference type="InterPro" id="IPR003169">
    <property type="entry name" value="GYF"/>
</dbReference>
<reference evidence="3 4" key="1">
    <citation type="journal article" date="2017" name="Mycologia">
        <title>Bifiguratus adelaidae, gen. et sp. nov., a new member of Mucoromycotina in endophytic and soil-dwelling habitats.</title>
        <authorList>
            <person name="Torres-Cruz T.J."/>
            <person name="Billingsley Tobias T.L."/>
            <person name="Almatruk M."/>
            <person name="Hesse C."/>
            <person name="Kuske C.R."/>
            <person name="Desiro A."/>
            <person name="Benucci G.M."/>
            <person name="Bonito G."/>
            <person name="Stajich J.E."/>
            <person name="Dunlap C."/>
            <person name="Arnold A.E."/>
            <person name="Porras-Alfaro A."/>
        </authorList>
    </citation>
    <scope>NUCLEOTIDE SEQUENCE [LARGE SCALE GENOMIC DNA]</scope>
    <source>
        <strain evidence="3 4">AZ0501</strain>
    </source>
</reference>
<dbReference type="InterPro" id="IPR039905">
    <property type="entry name" value="CD2BP2/Lin1"/>
</dbReference>
<dbReference type="EMBL" id="MVBO01000089">
    <property type="protein sequence ID" value="OZJ03355.1"/>
    <property type="molecule type" value="Genomic_DNA"/>
</dbReference>
<feature type="domain" description="GYF" evidence="2">
    <location>
        <begin position="330"/>
        <end position="386"/>
    </location>
</feature>
<dbReference type="SUPFAM" id="SSF55277">
    <property type="entry name" value="GYF domain"/>
    <property type="match status" value="1"/>
</dbReference>
<evidence type="ECO:0000313" key="4">
    <source>
        <dbReference type="Proteomes" id="UP000242875"/>
    </source>
</evidence>
<dbReference type="InterPro" id="IPR035445">
    <property type="entry name" value="GYF-like_dom_sf"/>
</dbReference>
<feature type="region of interest" description="Disordered" evidence="1">
    <location>
        <begin position="307"/>
        <end position="335"/>
    </location>
</feature>
<dbReference type="PANTHER" id="PTHR13138:SF3">
    <property type="entry name" value="CD2 ANTIGEN CYTOPLASMIC TAIL-BINDING PROTEIN 2"/>
    <property type="match status" value="1"/>
</dbReference>
<protein>
    <recommendedName>
        <fullName evidence="2">GYF domain-containing protein</fullName>
    </recommendedName>
</protein>
<evidence type="ECO:0000313" key="3">
    <source>
        <dbReference type="EMBL" id="OZJ03355.1"/>
    </source>
</evidence>
<dbReference type="Proteomes" id="UP000242875">
    <property type="component" value="Unassembled WGS sequence"/>
</dbReference>
<dbReference type="AlphaFoldDB" id="A0A261XYA6"/>
<evidence type="ECO:0000259" key="2">
    <source>
        <dbReference type="PROSITE" id="PS50829"/>
    </source>
</evidence>
<sequence length="386" mass="43811">MDRKRRGSPFDGPSKRVRFSEVAASGTSASEDDVEFDHEAMLEPARKRKGAVQTDGYGSEASSSDEDDVARRRQKKDKAQEQEEDMFALDEPAEPEPDPKKPRNLRLEEIEGQEDLPNDSLQLDKEETKIEPFNMKQEMEEGSFDETGNYIRNKKDEQAFHDNWLQDISKEEIEAARIAQEKQDRANKLKEAQETAVPLSKIDLYKGILALMEPGETVLEALQRLNAAQKSGTKKLSWKERQKRAKEAKKGMAVDEVTTADPAEEARKMAIETLTDLSDKMMGLGQFDIYDDTYEYIVRYLDRERNHSASASPLPTTTTTTTTATTTNGTKQWHYRWRSDPPSEELFGPFSSDQMQSWRDSGYFAGGVEVRTADGTEFVPIEEVTL</sequence>
<feature type="compositionally biased region" description="Basic and acidic residues" evidence="1">
    <location>
        <begin position="97"/>
        <end position="109"/>
    </location>
</feature>
<comment type="caution">
    <text evidence="3">The sequence shown here is derived from an EMBL/GenBank/DDBJ whole genome shotgun (WGS) entry which is preliminary data.</text>
</comment>
<evidence type="ECO:0000256" key="1">
    <source>
        <dbReference type="SAM" id="MobiDB-lite"/>
    </source>
</evidence>
<feature type="compositionally biased region" description="Acidic residues" evidence="1">
    <location>
        <begin position="82"/>
        <end position="96"/>
    </location>
</feature>
<feature type="compositionally biased region" description="Low complexity" evidence="1">
    <location>
        <begin position="316"/>
        <end position="327"/>
    </location>
</feature>
<dbReference type="SMART" id="SM00444">
    <property type="entry name" value="GYF"/>
    <property type="match status" value="1"/>
</dbReference>
<gene>
    <name evidence="3" type="ORF">BZG36_02998</name>
</gene>
<organism evidence="3 4">
    <name type="scientific">Bifiguratus adelaidae</name>
    <dbReference type="NCBI Taxonomy" id="1938954"/>
    <lineage>
        <taxon>Eukaryota</taxon>
        <taxon>Fungi</taxon>
        <taxon>Fungi incertae sedis</taxon>
        <taxon>Mucoromycota</taxon>
        <taxon>Mucoromycotina</taxon>
        <taxon>Endogonomycetes</taxon>
        <taxon>Endogonales</taxon>
        <taxon>Endogonales incertae sedis</taxon>
        <taxon>Bifiguratus</taxon>
    </lineage>
</organism>
<dbReference type="OrthoDB" id="331341at2759"/>
<name>A0A261XYA6_9FUNG</name>
<dbReference type="Pfam" id="PF02213">
    <property type="entry name" value="GYF"/>
    <property type="match status" value="1"/>
</dbReference>
<keyword evidence="4" id="KW-1185">Reference proteome</keyword>
<accession>A0A261XYA6</accession>